<evidence type="ECO:0000313" key="2">
    <source>
        <dbReference type="EMBL" id="QEU71994.1"/>
    </source>
</evidence>
<evidence type="ECO:0000259" key="1">
    <source>
        <dbReference type="PROSITE" id="PS50943"/>
    </source>
</evidence>
<proteinExistence type="predicted"/>
<gene>
    <name evidence="2" type="ORF">CP967_08450</name>
</gene>
<dbReference type="Proteomes" id="UP000326178">
    <property type="component" value="Chromosome"/>
</dbReference>
<dbReference type="OrthoDB" id="4246696at2"/>
<dbReference type="InterPro" id="IPR001387">
    <property type="entry name" value="Cro/C1-type_HTH"/>
</dbReference>
<dbReference type="EMBL" id="CP023702">
    <property type="protein sequence ID" value="QEU71994.1"/>
    <property type="molecule type" value="Genomic_DNA"/>
</dbReference>
<dbReference type="GO" id="GO:0003677">
    <property type="term" value="F:DNA binding"/>
    <property type="evidence" value="ECO:0007669"/>
    <property type="project" value="InterPro"/>
</dbReference>
<keyword evidence="3" id="KW-1185">Reference proteome</keyword>
<feature type="domain" description="HTH cro/C1-type" evidence="1">
    <location>
        <begin position="11"/>
        <end position="56"/>
    </location>
</feature>
<dbReference type="PROSITE" id="PS50943">
    <property type="entry name" value="HTH_CROC1"/>
    <property type="match status" value="1"/>
</dbReference>
<evidence type="ECO:0000313" key="3">
    <source>
        <dbReference type="Proteomes" id="UP000326178"/>
    </source>
</evidence>
<reference evidence="2 3" key="1">
    <citation type="submission" date="2017-09" db="EMBL/GenBank/DDBJ databases">
        <authorList>
            <person name="Lee N."/>
            <person name="Cho B.-K."/>
        </authorList>
    </citation>
    <scope>NUCLEOTIDE SEQUENCE [LARGE SCALE GENOMIC DNA]</scope>
    <source>
        <strain evidence="2 3">ATCC 12769</strain>
    </source>
</reference>
<accession>A0A5J6F8R5</accession>
<dbReference type="RefSeq" id="WP_150487360.1">
    <property type="nucleotide sequence ID" value="NZ_BMUV01000001.1"/>
</dbReference>
<name>A0A5J6F8R5_9ACTN</name>
<dbReference type="KEGG" id="snk:CP967_08450"/>
<dbReference type="AlphaFoldDB" id="A0A5J6F8R5"/>
<dbReference type="InterPro" id="IPR010982">
    <property type="entry name" value="Lambda_DNA-bd_dom_sf"/>
</dbReference>
<organism evidence="2 3">
    <name type="scientific">Streptomyces nitrosporeus</name>
    <dbReference type="NCBI Taxonomy" id="28894"/>
    <lineage>
        <taxon>Bacteria</taxon>
        <taxon>Bacillati</taxon>
        <taxon>Actinomycetota</taxon>
        <taxon>Actinomycetes</taxon>
        <taxon>Kitasatosporales</taxon>
        <taxon>Streptomycetaceae</taxon>
        <taxon>Streptomyces</taxon>
    </lineage>
</organism>
<dbReference type="SUPFAM" id="SSF47413">
    <property type="entry name" value="lambda repressor-like DNA-binding domains"/>
    <property type="match status" value="1"/>
</dbReference>
<protein>
    <submittedName>
        <fullName evidence="2">XRE family transcriptional regulator</fullName>
    </submittedName>
</protein>
<sequence length="75" mass="7541">MKRTGTGASVSVRELATLTTVPRSTIGALLTGVQQSVPEASAHAIAEAIGVDVLILFTPVGRSVTLAAVPDADIA</sequence>